<evidence type="ECO:0000256" key="6">
    <source>
        <dbReference type="ARBA" id="ARBA00022679"/>
    </source>
</evidence>
<keyword evidence="7 13" id="KW-0812">Transmembrane</keyword>
<dbReference type="Pfam" id="PF01762">
    <property type="entry name" value="Galactosyl_T"/>
    <property type="match status" value="1"/>
</dbReference>
<reference evidence="14 15" key="1">
    <citation type="submission" date="2024-01" db="EMBL/GenBank/DDBJ databases">
        <authorList>
            <person name="Waweru B."/>
        </authorList>
    </citation>
    <scope>NUCLEOTIDE SEQUENCE [LARGE SCALE GENOMIC DNA]</scope>
</reference>
<dbReference type="GO" id="GO:0016758">
    <property type="term" value="F:hexosyltransferase activity"/>
    <property type="evidence" value="ECO:0007669"/>
    <property type="project" value="InterPro"/>
</dbReference>
<comment type="subcellular location">
    <subcellularLocation>
        <location evidence="2 13">Golgi apparatus membrane</location>
        <topology evidence="2 13">Single-pass type II membrane protein</topology>
    </subcellularLocation>
</comment>
<gene>
    <name evidence="14" type="ORF">DCAF_LOCUS257</name>
</gene>
<comment type="caution">
    <text evidence="14">The sequence shown here is derived from an EMBL/GenBank/DDBJ whole genome shotgun (WGS) entry which is preliminary data.</text>
</comment>
<keyword evidence="12 13" id="KW-0464">Manganese</keyword>
<dbReference type="EMBL" id="CAWUPB010000027">
    <property type="protein sequence ID" value="CAK7322646.1"/>
    <property type="molecule type" value="Genomic_DNA"/>
</dbReference>
<comment type="pathway">
    <text evidence="3">Protein modification; protein glycosylation.</text>
</comment>
<evidence type="ECO:0000256" key="12">
    <source>
        <dbReference type="ARBA" id="ARBA00023211"/>
    </source>
</evidence>
<evidence type="ECO:0000256" key="2">
    <source>
        <dbReference type="ARBA" id="ARBA00004323"/>
    </source>
</evidence>
<evidence type="ECO:0000256" key="4">
    <source>
        <dbReference type="ARBA" id="ARBA00008661"/>
    </source>
</evidence>
<keyword evidence="5 13" id="KW-0328">Glycosyltransferase</keyword>
<dbReference type="InterPro" id="IPR002659">
    <property type="entry name" value="Glyco_trans_31"/>
</dbReference>
<dbReference type="PANTHER" id="PTHR11214">
    <property type="entry name" value="BETA-1,3-N-ACETYLGLUCOSAMINYLTRANSFERASE"/>
    <property type="match status" value="1"/>
</dbReference>
<evidence type="ECO:0000256" key="1">
    <source>
        <dbReference type="ARBA" id="ARBA00001936"/>
    </source>
</evidence>
<dbReference type="Gene3D" id="3.90.550.50">
    <property type="match status" value="1"/>
</dbReference>
<evidence type="ECO:0000256" key="9">
    <source>
        <dbReference type="ARBA" id="ARBA00022989"/>
    </source>
</evidence>
<keyword evidence="11 13" id="KW-0472">Membrane</keyword>
<keyword evidence="8 13" id="KW-0735">Signal-anchor</keyword>
<evidence type="ECO:0000313" key="14">
    <source>
        <dbReference type="EMBL" id="CAK7322646.1"/>
    </source>
</evidence>
<evidence type="ECO:0000256" key="7">
    <source>
        <dbReference type="ARBA" id="ARBA00022692"/>
    </source>
</evidence>
<evidence type="ECO:0000256" key="8">
    <source>
        <dbReference type="ARBA" id="ARBA00022968"/>
    </source>
</evidence>
<evidence type="ECO:0000313" key="15">
    <source>
        <dbReference type="Proteomes" id="UP001314170"/>
    </source>
</evidence>
<evidence type="ECO:0000256" key="11">
    <source>
        <dbReference type="ARBA" id="ARBA00023136"/>
    </source>
</evidence>
<dbReference type="PANTHER" id="PTHR11214:SF322">
    <property type="entry name" value="HEXOSYLTRANSFERASE"/>
    <property type="match status" value="1"/>
</dbReference>
<keyword evidence="10 13" id="KW-0333">Golgi apparatus</keyword>
<sequence length="329" mass="38242">MDFTSPSSIYLPSLLAKPKFLQEQPQEAVTTSAMKQRRVILIALPSLVLFLFFFFYVFFNIRVKSLLLASSNNHSITLTETPRTETKFSILIGILTRPDNYDRRHFLRLVYGIQSSSVAEIHVKFVFCNLTKPEQRVLIALEILRFDDIIILDCIENMNNGKTYTYFSSLPQILPRHYDYVMKADDDVFIRFEPLSSSLKPLPRKDMYYGFVIPCNSMNPFVDYMSGMGFLLSWDLVEWIGKSGIPANETFGPEDKMVGKWLKMGNKAKNRFSDKPAMYDYPGTNGRCSHELIPETVAVHRLKRWDQWLNVLQFFNVTKQLNHTKLYHV</sequence>
<evidence type="ECO:0000256" key="3">
    <source>
        <dbReference type="ARBA" id="ARBA00004922"/>
    </source>
</evidence>
<evidence type="ECO:0000256" key="13">
    <source>
        <dbReference type="RuleBase" id="RU363063"/>
    </source>
</evidence>
<proteinExistence type="inferred from homology"/>
<comment type="similarity">
    <text evidence="4 13">Belongs to the glycosyltransferase 31 family.</text>
</comment>
<dbReference type="EC" id="2.4.1.-" evidence="13"/>
<keyword evidence="9 13" id="KW-1133">Transmembrane helix</keyword>
<dbReference type="Proteomes" id="UP001314170">
    <property type="component" value="Unassembled WGS sequence"/>
</dbReference>
<evidence type="ECO:0000256" key="10">
    <source>
        <dbReference type="ARBA" id="ARBA00023034"/>
    </source>
</evidence>
<keyword evidence="6" id="KW-0808">Transferase</keyword>
<comment type="cofactor">
    <cofactor evidence="1 13">
        <name>Mn(2+)</name>
        <dbReference type="ChEBI" id="CHEBI:29035"/>
    </cofactor>
</comment>
<protein>
    <recommendedName>
        <fullName evidence="13">Hexosyltransferase</fullName>
        <ecNumber evidence="13">2.4.1.-</ecNumber>
    </recommendedName>
</protein>
<accession>A0AAV1QLU6</accession>
<dbReference type="FunFam" id="3.90.550.50:FF:000027">
    <property type="entry name" value="Hexosyltransferase"/>
    <property type="match status" value="1"/>
</dbReference>
<organism evidence="14 15">
    <name type="scientific">Dovyalis caffra</name>
    <dbReference type="NCBI Taxonomy" id="77055"/>
    <lineage>
        <taxon>Eukaryota</taxon>
        <taxon>Viridiplantae</taxon>
        <taxon>Streptophyta</taxon>
        <taxon>Embryophyta</taxon>
        <taxon>Tracheophyta</taxon>
        <taxon>Spermatophyta</taxon>
        <taxon>Magnoliopsida</taxon>
        <taxon>eudicotyledons</taxon>
        <taxon>Gunneridae</taxon>
        <taxon>Pentapetalae</taxon>
        <taxon>rosids</taxon>
        <taxon>fabids</taxon>
        <taxon>Malpighiales</taxon>
        <taxon>Salicaceae</taxon>
        <taxon>Flacourtieae</taxon>
        <taxon>Dovyalis</taxon>
    </lineage>
</organism>
<dbReference type="GO" id="GO:0000139">
    <property type="term" value="C:Golgi membrane"/>
    <property type="evidence" value="ECO:0007669"/>
    <property type="project" value="UniProtKB-SubCell"/>
</dbReference>
<dbReference type="AlphaFoldDB" id="A0AAV1QLU6"/>
<name>A0AAV1QLU6_9ROSI</name>
<feature type="transmembrane region" description="Helical" evidence="13">
    <location>
        <begin position="39"/>
        <end position="59"/>
    </location>
</feature>
<keyword evidence="15" id="KW-1185">Reference proteome</keyword>
<evidence type="ECO:0000256" key="5">
    <source>
        <dbReference type="ARBA" id="ARBA00022676"/>
    </source>
</evidence>